<reference evidence="1" key="1">
    <citation type="journal article" date="2015" name="Nature">
        <title>Complex archaea that bridge the gap between prokaryotes and eukaryotes.</title>
        <authorList>
            <person name="Spang A."/>
            <person name="Saw J.H."/>
            <person name="Jorgensen S.L."/>
            <person name="Zaremba-Niedzwiedzka K."/>
            <person name="Martijn J."/>
            <person name="Lind A.E."/>
            <person name="van Eijk R."/>
            <person name="Schleper C."/>
            <person name="Guy L."/>
            <person name="Ettema T.J."/>
        </authorList>
    </citation>
    <scope>NUCLEOTIDE SEQUENCE</scope>
</reference>
<protein>
    <submittedName>
        <fullName evidence="1">Uncharacterized protein</fullName>
    </submittedName>
</protein>
<sequence length="42" mass="5151">MPCTTVRTWMTETITQPVERFIERAEEACHEAREWVEREIRE</sequence>
<dbReference type="AlphaFoldDB" id="A0A0F9CJ28"/>
<accession>A0A0F9CJ28</accession>
<dbReference type="EMBL" id="LAZR01035833">
    <property type="protein sequence ID" value="KKL26457.1"/>
    <property type="molecule type" value="Genomic_DNA"/>
</dbReference>
<evidence type="ECO:0000313" key="1">
    <source>
        <dbReference type="EMBL" id="KKL26457.1"/>
    </source>
</evidence>
<organism evidence="1">
    <name type="scientific">marine sediment metagenome</name>
    <dbReference type="NCBI Taxonomy" id="412755"/>
    <lineage>
        <taxon>unclassified sequences</taxon>
        <taxon>metagenomes</taxon>
        <taxon>ecological metagenomes</taxon>
    </lineage>
</organism>
<proteinExistence type="predicted"/>
<feature type="non-terminal residue" evidence="1">
    <location>
        <position position="42"/>
    </location>
</feature>
<gene>
    <name evidence="1" type="ORF">LCGC14_2395120</name>
</gene>
<name>A0A0F9CJ28_9ZZZZ</name>
<comment type="caution">
    <text evidence="1">The sequence shown here is derived from an EMBL/GenBank/DDBJ whole genome shotgun (WGS) entry which is preliminary data.</text>
</comment>